<dbReference type="InterPro" id="IPR013221">
    <property type="entry name" value="Mur_ligase_cen"/>
</dbReference>
<dbReference type="Pfam" id="PF08245">
    <property type="entry name" value="Mur_ligase_M"/>
    <property type="match status" value="1"/>
</dbReference>
<evidence type="ECO:0000313" key="13">
    <source>
        <dbReference type="Proteomes" id="UP000641954"/>
    </source>
</evidence>
<dbReference type="HAMAP" id="MF_00208">
    <property type="entry name" value="MurE"/>
    <property type="match status" value="1"/>
</dbReference>
<feature type="domain" description="Mur ligase N-terminal catalytic" evidence="9">
    <location>
        <begin position="25"/>
        <end position="104"/>
    </location>
</feature>
<comment type="pathway">
    <text evidence="7 8">Cell wall biogenesis; peptidoglycan biosynthesis.</text>
</comment>
<comment type="catalytic activity">
    <reaction evidence="7">
        <text>UDP-N-acetyl-alpha-D-muramoyl-L-alanyl-D-glutamate + meso-2,6-diaminopimelate + ATP = UDP-N-acetyl-alpha-D-muramoyl-L-alanyl-gamma-D-glutamyl-meso-2,6-diaminopimelate + ADP + phosphate + H(+)</text>
        <dbReference type="Rhea" id="RHEA:23676"/>
        <dbReference type="ChEBI" id="CHEBI:15378"/>
        <dbReference type="ChEBI" id="CHEBI:30616"/>
        <dbReference type="ChEBI" id="CHEBI:43474"/>
        <dbReference type="ChEBI" id="CHEBI:57791"/>
        <dbReference type="ChEBI" id="CHEBI:83900"/>
        <dbReference type="ChEBI" id="CHEBI:83905"/>
        <dbReference type="ChEBI" id="CHEBI:456216"/>
        <dbReference type="EC" id="6.3.2.13"/>
    </reaction>
</comment>
<dbReference type="SUPFAM" id="SSF53244">
    <property type="entry name" value="MurD-like peptide ligases, peptide-binding domain"/>
    <property type="match status" value="1"/>
</dbReference>
<feature type="binding site" evidence="7">
    <location>
        <position position="193"/>
    </location>
    <ligand>
        <name>UDP-N-acetyl-alpha-D-muramoyl-L-alanyl-D-glutamate</name>
        <dbReference type="ChEBI" id="CHEBI:83900"/>
    </ligand>
</feature>
<evidence type="ECO:0000256" key="6">
    <source>
        <dbReference type="ARBA" id="ARBA00023316"/>
    </source>
</evidence>
<dbReference type="PANTHER" id="PTHR23135">
    <property type="entry name" value="MUR LIGASE FAMILY MEMBER"/>
    <property type="match status" value="1"/>
</dbReference>
<dbReference type="Pfam" id="PF01225">
    <property type="entry name" value="Mur_ligase"/>
    <property type="match status" value="1"/>
</dbReference>
<evidence type="ECO:0000313" key="12">
    <source>
        <dbReference type="EMBL" id="MBD2544606.1"/>
    </source>
</evidence>
<evidence type="ECO:0000256" key="3">
    <source>
        <dbReference type="ARBA" id="ARBA00022960"/>
    </source>
</evidence>
<comment type="subcellular location">
    <subcellularLocation>
        <location evidence="7 8">Cytoplasm</location>
    </subcellularLocation>
</comment>
<sequence>MKLRDLLAQVSNISHQPAEAVLDREVTGLSTNSHACKPGDLFIGMPGTRVDGGTFWPSAIASGAVAAVITQEAAQKQPPETATDPVISVTDMTQTCADLAAAFYGYPAKQLSMVGVTGTNGKTTTTHLIEYLLNQYPVALLGTLYTRWPGFSQVAVHTTPFSVELQEQLSAAVKAGAKFAVMEVSSHSLDQGRVLGCGFEVAVFTNLTQDHLDYHKTMEDYFEAKALLFSDRYLQGRAVINIDDDYGKRLCVRDSVAEQYRLPKEKYWTYSIEDSSADLWTADVTYSPSGATGILHTPVGNADFSLPLVGKYNVSNMLAAVGAALHLGLELSEIVAALPNFTGVPGRMEKVQITPDQDLTVIVDYAHTPDSLENVLKATRPFVSGDLICVFGCGGDRDRTKRPLMGGIAARLSDKAVVTSDNPRTEDPEKILEDILAGIDPETSPLVICDRAEAIRRAIMEAKPGDGIVIAGKGHEDYQILGTEKIHFDDREQARAALEEKLALVSE</sequence>
<feature type="domain" description="Mur ligase central" evidence="11">
    <location>
        <begin position="116"/>
        <end position="324"/>
    </location>
</feature>
<keyword evidence="3 7" id="KW-0133">Cell shape</keyword>
<keyword evidence="7 12" id="KW-0436">Ligase</keyword>
<evidence type="ECO:0000256" key="1">
    <source>
        <dbReference type="ARBA" id="ARBA00005898"/>
    </source>
</evidence>
<reference evidence="12 13" key="1">
    <citation type="journal article" date="2020" name="ISME J.">
        <title>Comparative genomics reveals insights into cyanobacterial evolution and habitat adaptation.</title>
        <authorList>
            <person name="Chen M.Y."/>
            <person name="Teng W.K."/>
            <person name="Zhao L."/>
            <person name="Hu C.X."/>
            <person name="Zhou Y.K."/>
            <person name="Han B.P."/>
            <person name="Song L.R."/>
            <person name="Shu W.S."/>
        </authorList>
    </citation>
    <scope>NUCLEOTIDE SEQUENCE [LARGE SCALE GENOMIC DNA]</scope>
    <source>
        <strain evidence="12 13">FACHB-1370</strain>
    </source>
</reference>
<accession>A0ABR8EG81</accession>
<feature type="short sequence motif" description="Meso-diaminopimelate recognition motif" evidence="7">
    <location>
        <begin position="421"/>
        <end position="424"/>
    </location>
</feature>
<dbReference type="NCBIfam" id="NF001124">
    <property type="entry name" value="PRK00139.1-2"/>
    <property type="match status" value="1"/>
</dbReference>
<feature type="binding site" evidence="7">
    <location>
        <position position="476"/>
    </location>
    <ligand>
        <name>meso-2,6-diaminopimelate</name>
        <dbReference type="ChEBI" id="CHEBI:57791"/>
    </ligand>
</feature>
<organism evidence="12 13">
    <name type="scientific">Planktothricoides raciborskii FACHB-1370</name>
    <dbReference type="NCBI Taxonomy" id="2949576"/>
    <lineage>
        <taxon>Bacteria</taxon>
        <taxon>Bacillati</taxon>
        <taxon>Cyanobacteriota</taxon>
        <taxon>Cyanophyceae</taxon>
        <taxon>Oscillatoriophycideae</taxon>
        <taxon>Oscillatoriales</taxon>
        <taxon>Oscillatoriaceae</taxon>
        <taxon>Planktothricoides</taxon>
    </lineage>
</organism>
<feature type="binding site" evidence="7">
    <location>
        <position position="33"/>
    </location>
    <ligand>
        <name>UDP-N-acetyl-alpha-D-muramoyl-L-alanyl-D-glutamate</name>
        <dbReference type="ChEBI" id="CHEBI:83900"/>
    </ligand>
</feature>
<gene>
    <name evidence="7" type="primary">murE</name>
    <name evidence="12" type="ORF">H6G72_12305</name>
</gene>
<evidence type="ECO:0000256" key="5">
    <source>
        <dbReference type="ARBA" id="ARBA00023306"/>
    </source>
</evidence>
<proteinExistence type="inferred from homology"/>
<evidence type="ECO:0000259" key="9">
    <source>
        <dbReference type="Pfam" id="PF01225"/>
    </source>
</evidence>
<feature type="binding site" evidence="7">
    <location>
        <position position="472"/>
    </location>
    <ligand>
        <name>meso-2,6-diaminopimelate</name>
        <dbReference type="ChEBI" id="CHEBI:57791"/>
    </ligand>
</feature>
<name>A0ABR8EG81_9CYAN</name>
<dbReference type="SUPFAM" id="SSF53623">
    <property type="entry name" value="MurD-like peptide ligases, catalytic domain"/>
    <property type="match status" value="1"/>
</dbReference>
<evidence type="ECO:0000256" key="7">
    <source>
        <dbReference type="HAMAP-Rule" id="MF_00208"/>
    </source>
</evidence>
<dbReference type="InterPro" id="IPR036565">
    <property type="entry name" value="Mur-like_cat_sf"/>
</dbReference>
<keyword evidence="6 7" id="KW-0961">Cell wall biogenesis/degradation</keyword>
<dbReference type="Proteomes" id="UP000641954">
    <property type="component" value="Unassembled WGS sequence"/>
</dbReference>
<protein>
    <recommendedName>
        <fullName evidence="7">UDP-N-acetylmuramoyl-L-alanyl-D-glutamate--2,6-diaminopimelate ligase</fullName>
        <ecNumber evidence="7">6.3.2.13</ecNumber>
    </recommendedName>
    <alternativeName>
        <fullName evidence="7">Meso-A2pm-adding enzyme</fullName>
    </alternativeName>
    <alternativeName>
        <fullName evidence="7">Meso-diaminopimelate-adding enzyme</fullName>
    </alternativeName>
    <alternativeName>
        <fullName evidence="7">UDP-MurNAc-L-Ala-D-Glu:meso-diaminopimelate ligase</fullName>
    </alternativeName>
    <alternativeName>
        <fullName evidence="7">UDP-MurNAc-tripeptide synthetase</fullName>
    </alternativeName>
    <alternativeName>
        <fullName evidence="7">UDP-N-acetylmuramyl-tripeptide synthetase</fullName>
    </alternativeName>
</protein>
<dbReference type="InterPro" id="IPR000713">
    <property type="entry name" value="Mur_ligase_N"/>
</dbReference>
<evidence type="ECO:0000259" key="10">
    <source>
        <dbReference type="Pfam" id="PF02875"/>
    </source>
</evidence>
<feature type="modified residue" description="N6-carboxylysine" evidence="7">
    <location>
        <position position="225"/>
    </location>
</feature>
<dbReference type="EMBL" id="JACJSK010000014">
    <property type="protein sequence ID" value="MBD2544606.1"/>
    <property type="molecule type" value="Genomic_DNA"/>
</dbReference>
<dbReference type="InterPro" id="IPR004101">
    <property type="entry name" value="Mur_ligase_C"/>
</dbReference>
<dbReference type="RefSeq" id="WP_190878490.1">
    <property type="nucleotide sequence ID" value="NZ_JACJSK010000014.1"/>
</dbReference>
<feature type="binding site" evidence="7">
    <location>
        <position position="191"/>
    </location>
    <ligand>
        <name>UDP-N-acetyl-alpha-D-muramoyl-L-alanyl-D-glutamate</name>
        <dbReference type="ChEBI" id="CHEBI:83900"/>
    </ligand>
</feature>
<comment type="PTM">
    <text evidence="7">Carboxylation is probably crucial for Mg(2+) binding and, consequently, for the gamma-phosphate positioning of ATP.</text>
</comment>
<keyword evidence="7" id="KW-0067">ATP-binding</keyword>
<comment type="function">
    <text evidence="7">Catalyzes the addition of meso-diaminopimelic acid to the nucleotide precursor UDP-N-acetylmuramoyl-L-alanyl-D-glutamate (UMAG) in the biosynthesis of bacterial cell-wall peptidoglycan.</text>
</comment>
<comment type="caution">
    <text evidence="7">Lacks conserved residue(s) required for the propagation of feature annotation.</text>
</comment>
<feature type="binding site" evidence="7">
    <location>
        <position position="185"/>
    </location>
    <ligand>
        <name>UDP-N-acetyl-alpha-D-muramoyl-L-alanyl-D-glutamate</name>
        <dbReference type="ChEBI" id="CHEBI:83900"/>
    </ligand>
</feature>
<feature type="binding site" evidence="7">
    <location>
        <position position="397"/>
    </location>
    <ligand>
        <name>meso-2,6-diaminopimelate</name>
        <dbReference type="ChEBI" id="CHEBI:57791"/>
    </ligand>
</feature>
<keyword evidence="7" id="KW-0547">Nucleotide-binding</keyword>
<feature type="binding site" evidence="7">
    <location>
        <begin position="118"/>
        <end position="124"/>
    </location>
    <ligand>
        <name>ATP</name>
        <dbReference type="ChEBI" id="CHEBI:30616"/>
    </ligand>
</feature>
<dbReference type="Pfam" id="PF02875">
    <property type="entry name" value="Mur_ligase_C"/>
    <property type="match status" value="1"/>
</dbReference>
<keyword evidence="7" id="KW-0460">Magnesium</keyword>
<dbReference type="NCBIfam" id="TIGR01085">
    <property type="entry name" value="murE"/>
    <property type="match status" value="1"/>
</dbReference>
<dbReference type="EC" id="6.3.2.13" evidence="7"/>
<evidence type="ECO:0000256" key="2">
    <source>
        <dbReference type="ARBA" id="ARBA00022618"/>
    </source>
</evidence>
<keyword evidence="13" id="KW-1185">Reference proteome</keyword>
<feature type="domain" description="Mur ligase C-terminal" evidence="10">
    <location>
        <begin position="346"/>
        <end position="474"/>
    </location>
</feature>
<dbReference type="Gene3D" id="3.40.1390.10">
    <property type="entry name" value="MurE/MurF, N-terminal domain"/>
    <property type="match status" value="1"/>
</dbReference>
<evidence type="ECO:0000256" key="8">
    <source>
        <dbReference type="RuleBase" id="RU004135"/>
    </source>
</evidence>
<dbReference type="NCBIfam" id="NF001126">
    <property type="entry name" value="PRK00139.1-4"/>
    <property type="match status" value="1"/>
</dbReference>
<dbReference type="InterPro" id="IPR005761">
    <property type="entry name" value="UDP-N-AcMur-Glu-dNH2Pim_ligase"/>
</dbReference>
<comment type="similarity">
    <text evidence="1 7">Belongs to the MurCDEF family. MurE subfamily.</text>
</comment>
<evidence type="ECO:0000259" key="11">
    <source>
        <dbReference type="Pfam" id="PF08245"/>
    </source>
</evidence>
<dbReference type="InterPro" id="IPR035911">
    <property type="entry name" value="MurE/MurF_N"/>
</dbReference>
<feature type="binding site" evidence="7">
    <location>
        <begin position="421"/>
        <end position="424"/>
    </location>
    <ligand>
        <name>meso-2,6-diaminopimelate</name>
        <dbReference type="ChEBI" id="CHEBI:57791"/>
    </ligand>
</feature>
<dbReference type="Gene3D" id="3.40.1190.10">
    <property type="entry name" value="Mur-like, catalytic domain"/>
    <property type="match status" value="1"/>
</dbReference>
<comment type="caution">
    <text evidence="12">The sequence shown here is derived from an EMBL/GenBank/DDBJ whole genome shotgun (WGS) entry which is preliminary data.</text>
</comment>
<dbReference type="PANTHER" id="PTHR23135:SF4">
    <property type="entry name" value="UDP-N-ACETYLMURAMOYL-L-ALANYL-D-GLUTAMATE--2,6-DIAMINOPIMELATE LIGASE MURE HOMOLOG, CHLOROPLASTIC"/>
    <property type="match status" value="1"/>
</dbReference>
<keyword evidence="7" id="KW-0963">Cytoplasm</keyword>
<keyword evidence="2 7" id="KW-0132">Cell division</keyword>
<comment type="cofactor">
    <cofactor evidence="7">
        <name>Mg(2+)</name>
        <dbReference type="ChEBI" id="CHEBI:18420"/>
    </cofactor>
</comment>
<dbReference type="GO" id="GO:0008765">
    <property type="term" value="F:UDP-N-acetylmuramoylalanyl-D-glutamate-2,6-diaminopimelate ligase activity"/>
    <property type="evidence" value="ECO:0007669"/>
    <property type="project" value="UniProtKB-EC"/>
</dbReference>
<keyword evidence="5 7" id="KW-0131">Cell cycle</keyword>
<dbReference type="Gene3D" id="3.90.190.20">
    <property type="entry name" value="Mur ligase, C-terminal domain"/>
    <property type="match status" value="1"/>
</dbReference>
<feature type="binding site" evidence="7">
    <location>
        <begin position="158"/>
        <end position="159"/>
    </location>
    <ligand>
        <name>UDP-N-acetyl-alpha-D-muramoyl-L-alanyl-D-glutamate</name>
        <dbReference type="ChEBI" id="CHEBI:83900"/>
    </ligand>
</feature>
<keyword evidence="4 7" id="KW-0573">Peptidoglycan synthesis</keyword>
<evidence type="ECO:0000256" key="4">
    <source>
        <dbReference type="ARBA" id="ARBA00022984"/>
    </source>
</evidence>
<dbReference type="SUPFAM" id="SSF63418">
    <property type="entry name" value="MurE/MurF N-terminal domain"/>
    <property type="match status" value="1"/>
</dbReference>
<dbReference type="InterPro" id="IPR036615">
    <property type="entry name" value="Mur_ligase_C_dom_sf"/>
</dbReference>